<name>A0A6N9NIP1_9FLAO</name>
<feature type="signal peptide" evidence="2">
    <location>
        <begin position="1"/>
        <end position="19"/>
    </location>
</feature>
<accession>A0A6N9NIP1</accession>
<dbReference type="RefSeq" id="WP_160632744.1">
    <property type="nucleotide sequence ID" value="NZ_WWNE01000006.1"/>
</dbReference>
<keyword evidence="5" id="KW-1185">Reference proteome</keyword>
<protein>
    <submittedName>
        <fullName evidence="4">T9SS type A sorting domain-containing protein</fullName>
    </submittedName>
</protein>
<sequence>MKKILLSLVAMAAGTWAMAQTPVSIYDISYVSPSDLAACIDTNQYLGDTVITRGYVVTPGNLSEVASSSVTGGSRPFIYLLDTASANGAAGSFLGIEVMGAVGNTPAPAIEGAQSGDLIEITGIVNQYQGGLQLTPLTSSSVTLITPSAITPTPALISIGDLNDQSRVNKLTTGEQWEGSFVEFQNVTVIGVSFFGGGSRVSFDIADANGNEINVSDEFLAQRLPSHTVVNPNSPNSVANGGPGTGTFVAPVVGTVYSSIKGMIRHSENGCTGGTGRGYELNPFDSTHYVKGATPPSITNVVRNPIVPNATQTVTITADIIDNDGVVTSASLFYSADPAATRSTFTSVAMTATGNSYTATIPAFPLDTMVRYFIEATDDSSNVSSYPSANSVAFYTVRSTGFSIVDVQNPGPNSSTDSPYDGQSVTFTGAVTATLNQYNLGYVYIQDTIATEYAGVYVTGNAALAGLAIGDVATITGDVSEVYGVTTVTVTNVTKLNTTFNIAPISVTPDANFDAKAEMYEGMLISLDDPNNGKIDIIEADLNNGEFGIGLSGSNDFVRVLSGRVSGTTAQSSLNVSLVTDSFYIQNQGVMNVPAIITDTTQDMDAMVGILWYSFGTFKLTPRNNADIINFSLPLVIVGAKEEVNNTINMKYYPNPASSNVTIEVKNAEGVNYEAFFYDLKGQLLKSESLRNTTNNVNVSDFNNGIYIVRIMNNNEVVGTTKLVISK</sequence>
<evidence type="ECO:0000313" key="4">
    <source>
        <dbReference type="EMBL" id="NBG65783.1"/>
    </source>
</evidence>
<dbReference type="InterPro" id="IPR026444">
    <property type="entry name" value="Secre_tail"/>
</dbReference>
<feature type="domain" description="Secretion system C-terminal sorting" evidence="3">
    <location>
        <begin position="653"/>
        <end position="725"/>
    </location>
</feature>
<reference evidence="4 5" key="1">
    <citation type="submission" date="2019-12" db="EMBL/GenBank/DDBJ databases">
        <authorList>
            <person name="Zhao J."/>
        </authorList>
    </citation>
    <scope>NUCLEOTIDE SEQUENCE [LARGE SCALE GENOMIC DNA]</scope>
    <source>
        <strain evidence="4 5">S-15</strain>
    </source>
</reference>
<dbReference type="EMBL" id="WWNE01000006">
    <property type="protein sequence ID" value="NBG65783.1"/>
    <property type="molecule type" value="Genomic_DNA"/>
</dbReference>
<dbReference type="Pfam" id="PF18962">
    <property type="entry name" value="Por_Secre_tail"/>
    <property type="match status" value="1"/>
</dbReference>
<proteinExistence type="predicted"/>
<evidence type="ECO:0000256" key="2">
    <source>
        <dbReference type="SAM" id="SignalP"/>
    </source>
</evidence>
<evidence type="ECO:0000259" key="3">
    <source>
        <dbReference type="Pfam" id="PF18962"/>
    </source>
</evidence>
<gene>
    <name evidence="4" type="ORF">GQN54_06610</name>
</gene>
<evidence type="ECO:0000313" key="5">
    <source>
        <dbReference type="Proteomes" id="UP000470771"/>
    </source>
</evidence>
<evidence type="ECO:0000256" key="1">
    <source>
        <dbReference type="ARBA" id="ARBA00022729"/>
    </source>
</evidence>
<comment type="caution">
    <text evidence="4">The sequence shown here is derived from an EMBL/GenBank/DDBJ whole genome shotgun (WGS) entry which is preliminary data.</text>
</comment>
<dbReference type="Proteomes" id="UP000470771">
    <property type="component" value="Unassembled WGS sequence"/>
</dbReference>
<dbReference type="NCBIfam" id="TIGR04183">
    <property type="entry name" value="Por_Secre_tail"/>
    <property type="match status" value="1"/>
</dbReference>
<dbReference type="AlphaFoldDB" id="A0A6N9NIP1"/>
<keyword evidence="1 2" id="KW-0732">Signal</keyword>
<organism evidence="4 5">
    <name type="scientific">Acidiluteibacter ferrifornacis</name>
    <dbReference type="NCBI Taxonomy" id="2692424"/>
    <lineage>
        <taxon>Bacteria</taxon>
        <taxon>Pseudomonadati</taxon>
        <taxon>Bacteroidota</taxon>
        <taxon>Flavobacteriia</taxon>
        <taxon>Flavobacteriales</taxon>
        <taxon>Cryomorphaceae</taxon>
        <taxon>Acidiluteibacter</taxon>
    </lineage>
</organism>
<feature type="chain" id="PRO_5027083266" evidence="2">
    <location>
        <begin position="20"/>
        <end position="727"/>
    </location>
</feature>